<dbReference type="AlphaFoldDB" id="A0A917V8E7"/>
<dbReference type="SUPFAM" id="SSF46785">
    <property type="entry name" value="Winged helix' DNA-binding domain"/>
    <property type="match status" value="1"/>
</dbReference>
<feature type="binding site" evidence="2">
    <location>
        <begin position="191"/>
        <end position="198"/>
    </location>
    <ligand>
        <name>ATP</name>
        <dbReference type="ChEBI" id="CHEBI:30616"/>
    </ligand>
</feature>
<accession>A0A917V8E7</accession>
<gene>
    <name evidence="5" type="ORF">GCM10011591_21950</name>
</gene>
<dbReference type="SUPFAM" id="SSF140931">
    <property type="entry name" value="Fic-like"/>
    <property type="match status" value="1"/>
</dbReference>
<proteinExistence type="predicted"/>
<feature type="site" description="Important for autoinhibition of adenylyltransferase activity" evidence="3">
    <location>
        <position position="55"/>
    </location>
</feature>
<organism evidence="5 6">
    <name type="scientific">Nocardia camponoti</name>
    <dbReference type="NCBI Taxonomy" id="1616106"/>
    <lineage>
        <taxon>Bacteria</taxon>
        <taxon>Bacillati</taxon>
        <taxon>Actinomycetota</taxon>
        <taxon>Actinomycetes</taxon>
        <taxon>Mycobacteriales</taxon>
        <taxon>Nocardiaceae</taxon>
        <taxon>Nocardia</taxon>
    </lineage>
</organism>
<keyword evidence="6" id="KW-1185">Reference proteome</keyword>
<dbReference type="GO" id="GO:0005524">
    <property type="term" value="F:ATP binding"/>
    <property type="evidence" value="ECO:0007669"/>
    <property type="project" value="UniProtKB-KW"/>
</dbReference>
<reference evidence="5" key="2">
    <citation type="submission" date="2020-09" db="EMBL/GenBank/DDBJ databases">
        <authorList>
            <person name="Sun Q."/>
            <person name="Zhou Y."/>
        </authorList>
    </citation>
    <scope>NUCLEOTIDE SEQUENCE</scope>
    <source>
        <strain evidence="5">CGMCC 4.7278</strain>
    </source>
</reference>
<keyword evidence="2" id="KW-0067">ATP-binding</keyword>
<dbReference type="Proteomes" id="UP000612956">
    <property type="component" value="Unassembled WGS sequence"/>
</dbReference>
<evidence type="ECO:0000313" key="5">
    <source>
        <dbReference type="EMBL" id="GGK50061.1"/>
    </source>
</evidence>
<keyword evidence="2" id="KW-0547">Nucleotide-binding</keyword>
<dbReference type="InterPro" id="IPR036388">
    <property type="entry name" value="WH-like_DNA-bd_sf"/>
</dbReference>
<dbReference type="Gene3D" id="1.10.10.10">
    <property type="entry name" value="Winged helix-like DNA-binding domain superfamily/Winged helix DNA-binding domain"/>
    <property type="match status" value="1"/>
</dbReference>
<dbReference type="Gene3D" id="1.10.3290.10">
    <property type="entry name" value="Fido-like domain"/>
    <property type="match status" value="1"/>
</dbReference>
<dbReference type="InterPro" id="IPR040198">
    <property type="entry name" value="Fido_containing"/>
</dbReference>
<evidence type="ECO:0000256" key="3">
    <source>
        <dbReference type="PIRSR" id="PIRSR640198-3"/>
    </source>
</evidence>
<dbReference type="EMBL" id="BMMW01000002">
    <property type="protein sequence ID" value="GGK50061.1"/>
    <property type="molecule type" value="Genomic_DNA"/>
</dbReference>
<dbReference type="Pfam" id="PF02661">
    <property type="entry name" value="Fic"/>
    <property type="match status" value="1"/>
</dbReference>
<name>A0A917V8E7_9NOCA</name>
<dbReference type="InterPro" id="IPR036390">
    <property type="entry name" value="WH_DNA-bd_sf"/>
</dbReference>
<dbReference type="RefSeq" id="WP_188828804.1">
    <property type="nucleotide sequence ID" value="NZ_BMMW01000002.1"/>
</dbReference>
<protein>
    <recommendedName>
        <fullName evidence="4">Fido domain-containing protein</fullName>
    </recommendedName>
</protein>
<dbReference type="PROSITE" id="PS51459">
    <property type="entry name" value="FIDO"/>
    <property type="match status" value="1"/>
</dbReference>
<feature type="active site" evidence="1">
    <location>
        <position position="187"/>
    </location>
</feature>
<evidence type="ECO:0000256" key="2">
    <source>
        <dbReference type="PIRSR" id="PIRSR640198-2"/>
    </source>
</evidence>
<dbReference type="InterPro" id="IPR003812">
    <property type="entry name" value="Fido"/>
</dbReference>
<evidence type="ECO:0000259" key="4">
    <source>
        <dbReference type="PROSITE" id="PS51459"/>
    </source>
</evidence>
<dbReference type="PANTHER" id="PTHR13504:SF38">
    <property type="entry name" value="FIDO DOMAIN-CONTAINING PROTEIN"/>
    <property type="match status" value="1"/>
</dbReference>
<sequence>MFAPNFQISPATATALMAIEADRQMIMELPINVDVLAGLRETARLIATHYSTQIEGNRLTQAQVVEAIAGTHFPGRERDEAEVRNYYRALEHIEAAATESGPISEEMIRRIHGLVMHGKAKATPYRDGQNVIREASTGRVVYMPPEAADVPGLMAGMFDWLNEQLAARVLPAPLIAALIHYQYATIHPYYDGNGRTARLLTTLVLHRAGYGLKGIYSLDEHYARNLTNYYTALTVGPSHNYYLGRADADLTEFVDYFCTSMAAALGSVRARATEVANTPTARHADDAAVRRTLDPRQRRVLELFRASREVTTADIASHLAVSPRTASTLARRWTETGFLMCENPSRRARSYRLSAEYERIVLP</sequence>
<evidence type="ECO:0000313" key="6">
    <source>
        <dbReference type="Proteomes" id="UP000612956"/>
    </source>
</evidence>
<evidence type="ECO:0000256" key="1">
    <source>
        <dbReference type="PIRSR" id="PIRSR640198-1"/>
    </source>
</evidence>
<reference evidence="5" key="1">
    <citation type="journal article" date="2014" name="Int. J. Syst. Evol. Microbiol.">
        <title>Complete genome sequence of Corynebacterium casei LMG S-19264T (=DSM 44701T), isolated from a smear-ripened cheese.</title>
        <authorList>
            <consortium name="US DOE Joint Genome Institute (JGI-PGF)"/>
            <person name="Walter F."/>
            <person name="Albersmeier A."/>
            <person name="Kalinowski J."/>
            <person name="Ruckert C."/>
        </authorList>
    </citation>
    <scope>NUCLEOTIDE SEQUENCE</scope>
    <source>
        <strain evidence="5">CGMCC 4.7278</strain>
    </source>
</reference>
<dbReference type="PANTHER" id="PTHR13504">
    <property type="entry name" value="FIDO DOMAIN-CONTAINING PROTEIN DDB_G0283145"/>
    <property type="match status" value="1"/>
</dbReference>
<dbReference type="InterPro" id="IPR036597">
    <property type="entry name" value="Fido-like_dom_sf"/>
</dbReference>
<comment type="caution">
    <text evidence="5">The sequence shown here is derived from an EMBL/GenBank/DDBJ whole genome shotgun (WGS) entry which is preliminary data.</text>
</comment>
<feature type="domain" description="Fido" evidence="4">
    <location>
        <begin position="103"/>
        <end position="256"/>
    </location>
</feature>